<dbReference type="Gene3D" id="1.20.1250.20">
    <property type="entry name" value="MFS general substrate transporter like domains"/>
    <property type="match status" value="2"/>
</dbReference>
<feature type="transmembrane region" description="Helical" evidence="5">
    <location>
        <begin position="390"/>
        <end position="412"/>
    </location>
</feature>
<protein>
    <submittedName>
        <fullName evidence="7">MFS transporter</fullName>
    </submittedName>
</protein>
<evidence type="ECO:0000313" key="8">
    <source>
        <dbReference type="Proteomes" id="UP000635245"/>
    </source>
</evidence>
<evidence type="ECO:0000256" key="1">
    <source>
        <dbReference type="ARBA" id="ARBA00004651"/>
    </source>
</evidence>
<reference evidence="7" key="1">
    <citation type="submission" date="2020-12" db="EMBL/GenBank/DDBJ databases">
        <title>Prauserella sp. ASG 168, a novel actinomycete isolated from cave rock.</title>
        <authorList>
            <person name="Suriyachadkun C."/>
        </authorList>
    </citation>
    <scope>NUCLEOTIDE SEQUENCE</scope>
    <source>
        <strain evidence="7">ASG 168</strain>
    </source>
</reference>
<dbReference type="GO" id="GO:0022857">
    <property type="term" value="F:transmembrane transporter activity"/>
    <property type="evidence" value="ECO:0007669"/>
    <property type="project" value="InterPro"/>
</dbReference>
<dbReference type="AlphaFoldDB" id="A0A934QLZ6"/>
<feature type="transmembrane region" description="Helical" evidence="5">
    <location>
        <begin position="74"/>
        <end position="95"/>
    </location>
</feature>
<dbReference type="Proteomes" id="UP000635245">
    <property type="component" value="Unassembled WGS sequence"/>
</dbReference>
<feature type="transmembrane region" description="Helical" evidence="5">
    <location>
        <begin position="229"/>
        <end position="250"/>
    </location>
</feature>
<keyword evidence="3 5" id="KW-1133">Transmembrane helix</keyword>
<accession>A0A934QLZ6</accession>
<feature type="transmembrane region" description="Helical" evidence="5">
    <location>
        <begin position="303"/>
        <end position="321"/>
    </location>
</feature>
<dbReference type="SUPFAM" id="SSF103473">
    <property type="entry name" value="MFS general substrate transporter"/>
    <property type="match status" value="1"/>
</dbReference>
<keyword evidence="8" id="KW-1185">Reference proteome</keyword>
<evidence type="ECO:0000313" key="7">
    <source>
        <dbReference type="EMBL" id="MBK1783937.1"/>
    </source>
</evidence>
<keyword evidence="2 5" id="KW-0812">Transmembrane</keyword>
<dbReference type="InterPro" id="IPR011701">
    <property type="entry name" value="MFS"/>
</dbReference>
<dbReference type="InterPro" id="IPR020846">
    <property type="entry name" value="MFS_dom"/>
</dbReference>
<feature type="transmembrane region" description="Helical" evidence="5">
    <location>
        <begin position="364"/>
        <end position="384"/>
    </location>
</feature>
<feature type="domain" description="Major facilitator superfamily (MFS) profile" evidence="6">
    <location>
        <begin position="8"/>
        <end position="416"/>
    </location>
</feature>
<dbReference type="InterPro" id="IPR036259">
    <property type="entry name" value="MFS_trans_sf"/>
</dbReference>
<evidence type="ECO:0000256" key="2">
    <source>
        <dbReference type="ARBA" id="ARBA00022692"/>
    </source>
</evidence>
<dbReference type="Pfam" id="PF07690">
    <property type="entry name" value="MFS_1"/>
    <property type="match status" value="1"/>
</dbReference>
<organism evidence="7 8">
    <name type="scientific">Prauserella cavernicola</name>
    <dbReference type="NCBI Taxonomy" id="2800127"/>
    <lineage>
        <taxon>Bacteria</taxon>
        <taxon>Bacillati</taxon>
        <taxon>Actinomycetota</taxon>
        <taxon>Actinomycetes</taxon>
        <taxon>Pseudonocardiales</taxon>
        <taxon>Pseudonocardiaceae</taxon>
        <taxon>Prauserella</taxon>
    </lineage>
</organism>
<gene>
    <name evidence="7" type="ORF">JHE00_06300</name>
</gene>
<sequence length="425" mass="45623">MTRIRYRVFAMNFLACLINYGDRVALSVAAPFILAEFDFSPAVWGVILSAFFWTYSPFALIGGLMVDKIGVRRAYTVCMLVWSLTIPITASAWSAGSFIVARLLFGAGEGPQAPISTKLTANWFPRRQTSTMLNLAQSGTTIGPIIATPLIVLMCTTIGWRPTFVVLGSVGLVWCAAWWFIARDRPEDHPKADEAERAFVTADHESADTGAGDEAARPGFWSVLRDVRIAALAIAFFAYSWVLFMFMTWYPQYLVDARGVSETELGGIATIPWFAATAGLIVGGLVADRLIRNTGSLVTPRKWMIVGCLVAVAVCFGPSPFVTSPTFGMVLVCVATFFLLASYQYQALIVALVPARYTGRLAGVIQMCSTLAGILAPIVTGAVVQTTGSYSTAFVLAGVVTLAGALAVLVLVRTPRTAAAPVQVA</sequence>
<dbReference type="PANTHER" id="PTHR11662">
    <property type="entry name" value="SOLUTE CARRIER FAMILY 17"/>
    <property type="match status" value="1"/>
</dbReference>
<name>A0A934QLZ6_9PSEU</name>
<dbReference type="InterPro" id="IPR050382">
    <property type="entry name" value="MFS_Na/Anion_cotransporter"/>
</dbReference>
<feature type="transmembrane region" description="Helical" evidence="5">
    <location>
        <begin position="163"/>
        <end position="181"/>
    </location>
</feature>
<feature type="transmembrane region" description="Helical" evidence="5">
    <location>
        <begin position="327"/>
        <end position="352"/>
    </location>
</feature>
<keyword evidence="4 5" id="KW-0472">Membrane</keyword>
<dbReference type="EMBL" id="JAENJH010000001">
    <property type="protein sequence ID" value="MBK1783937.1"/>
    <property type="molecule type" value="Genomic_DNA"/>
</dbReference>
<dbReference type="RefSeq" id="WP_200315602.1">
    <property type="nucleotide sequence ID" value="NZ_JAENJH010000001.1"/>
</dbReference>
<dbReference type="CDD" id="cd17319">
    <property type="entry name" value="MFS_ExuT_GudP_like"/>
    <property type="match status" value="1"/>
</dbReference>
<comment type="caution">
    <text evidence="7">The sequence shown here is derived from an EMBL/GenBank/DDBJ whole genome shotgun (WGS) entry which is preliminary data.</text>
</comment>
<dbReference type="PROSITE" id="PS50850">
    <property type="entry name" value="MFS"/>
    <property type="match status" value="1"/>
</dbReference>
<evidence type="ECO:0000259" key="6">
    <source>
        <dbReference type="PROSITE" id="PS50850"/>
    </source>
</evidence>
<proteinExistence type="predicted"/>
<evidence type="ECO:0000256" key="5">
    <source>
        <dbReference type="SAM" id="Phobius"/>
    </source>
</evidence>
<dbReference type="PANTHER" id="PTHR11662:SF399">
    <property type="entry name" value="FI19708P1-RELATED"/>
    <property type="match status" value="1"/>
</dbReference>
<comment type="subcellular location">
    <subcellularLocation>
        <location evidence="1">Cell membrane</location>
        <topology evidence="1">Multi-pass membrane protein</topology>
    </subcellularLocation>
</comment>
<feature type="transmembrane region" description="Helical" evidence="5">
    <location>
        <begin position="39"/>
        <end position="62"/>
    </location>
</feature>
<evidence type="ECO:0000256" key="4">
    <source>
        <dbReference type="ARBA" id="ARBA00023136"/>
    </source>
</evidence>
<feature type="transmembrane region" description="Helical" evidence="5">
    <location>
        <begin position="270"/>
        <end position="291"/>
    </location>
</feature>
<evidence type="ECO:0000256" key="3">
    <source>
        <dbReference type="ARBA" id="ARBA00022989"/>
    </source>
</evidence>
<dbReference type="GO" id="GO:0005886">
    <property type="term" value="C:plasma membrane"/>
    <property type="evidence" value="ECO:0007669"/>
    <property type="project" value="UniProtKB-SubCell"/>
</dbReference>